<dbReference type="GO" id="GO:0005737">
    <property type="term" value="C:cytoplasm"/>
    <property type="evidence" value="ECO:0007669"/>
    <property type="project" value="TreeGrafter"/>
</dbReference>
<dbReference type="GO" id="GO:0002181">
    <property type="term" value="P:cytoplasmic translation"/>
    <property type="evidence" value="ECO:0007669"/>
    <property type="project" value="TreeGrafter"/>
</dbReference>
<dbReference type="AlphaFoldDB" id="A0A0R3QDV6"/>
<dbReference type="Pfam" id="PF01728">
    <property type="entry name" value="FtsJ"/>
    <property type="match status" value="1"/>
</dbReference>
<dbReference type="GO" id="GO:0008175">
    <property type="term" value="F:tRNA methyltransferase activity"/>
    <property type="evidence" value="ECO:0007669"/>
    <property type="project" value="TreeGrafter"/>
</dbReference>
<proteinExistence type="predicted"/>
<protein>
    <submittedName>
        <fullName evidence="7">FtsJ domain-containing protein</fullName>
    </submittedName>
</protein>
<keyword evidence="6" id="KW-1185">Reference proteome</keyword>
<dbReference type="InterPro" id="IPR002877">
    <property type="entry name" value="RNA_MeTrfase_FtsJ_dom"/>
</dbReference>
<reference evidence="5 6" key="2">
    <citation type="submission" date="2018-11" db="EMBL/GenBank/DDBJ databases">
        <authorList>
            <consortium name="Pathogen Informatics"/>
        </authorList>
    </citation>
    <scope>NUCLEOTIDE SEQUENCE [LARGE SCALE GENOMIC DNA]</scope>
</reference>
<accession>A0A0R3QDV6</accession>
<dbReference type="WBParaSite" id="BTMF_0000454201-mRNA-1">
    <property type="protein sequence ID" value="BTMF_0000454201-mRNA-1"/>
    <property type="gene ID" value="BTMF_0000454201"/>
</dbReference>
<dbReference type="EMBL" id="UZAG01003605">
    <property type="protein sequence ID" value="VDO15603.1"/>
    <property type="molecule type" value="Genomic_DNA"/>
</dbReference>
<evidence type="ECO:0000259" key="4">
    <source>
        <dbReference type="Pfam" id="PF01728"/>
    </source>
</evidence>
<reference evidence="7" key="1">
    <citation type="submission" date="2017-02" db="UniProtKB">
        <authorList>
            <consortium name="WormBaseParasite"/>
        </authorList>
    </citation>
    <scope>IDENTIFICATION</scope>
</reference>
<keyword evidence="1" id="KW-0489">Methyltransferase</keyword>
<keyword evidence="3" id="KW-0949">S-adenosyl-L-methionine</keyword>
<keyword evidence="2" id="KW-0808">Transferase</keyword>
<evidence type="ECO:0000313" key="5">
    <source>
        <dbReference type="EMBL" id="VDO15603.1"/>
    </source>
</evidence>
<evidence type="ECO:0000256" key="2">
    <source>
        <dbReference type="ARBA" id="ARBA00022679"/>
    </source>
</evidence>
<dbReference type="PANTHER" id="PTHR10920">
    <property type="entry name" value="RIBOSOMAL RNA METHYLTRANSFERASE"/>
    <property type="match status" value="1"/>
</dbReference>
<sequence length="95" mass="10997">MGKTSKDKRDIYYRLAKEEGWRARSAFKLMQIDDEFNIFEGVHRVVDLCAAPGSWSQVLSKKVYFAQDEKERKAVSPADLQFLSSNKDDMGNKIY</sequence>
<dbReference type="InterPro" id="IPR029063">
    <property type="entry name" value="SAM-dependent_MTases_sf"/>
</dbReference>
<dbReference type="STRING" id="42155.A0A0R3QDV6"/>
<dbReference type="Proteomes" id="UP000280834">
    <property type="component" value="Unassembled WGS sequence"/>
</dbReference>
<dbReference type="Gene3D" id="3.40.50.150">
    <property type="entry name" value="Vaccinia Virus protein VP39"/>
    <property type="match status" value="1"/>
</dbReference>
<dbReference type="GO" id="GO:0030488">
    <property type="term" value="P:tRNA methylation"/>
    <property type="evidence" value="ECO:0007669"/>
    <property type="project" value="TreeGrafter"/>
</dbReference>
<feature type="domain" description="Ribosomal RNA methyltransferase FtsJ" evidence="4">
    <location>
        <begin position="21"/>
        <end position="64"/>
    </location>
</feature>
<evidence type="ECO:0000313" key="6">
    <source>
        <dbReference type="Proteomes" id="UP000280834"/>
    </source>
</evidence>
<dbReference type="InterPro" id="IPR050082">
    <property type="entry name" value="RNA_methyltr_RlmE"/>
</dbReference>
<evidence type="ECO:0000256" key="1">
    <source>
        <dbReference type="ARBA" id="ARBA00022603"/>
    </source>
</evidence>
<name>A0A0R3QDV6_9BILA</name>
<organism evidence="7">
    <name type="scientific">Brugia timori</name>
    <dbReference type="NCBI Taxonomy" id="42155"/>
    <lineage>
        <taxon>Eukaryota</taxon>
        <taxon>Metazoa</taxon>
        <taxon>Ecdysozoa</taxon>
        <taxon>Nematoda</taxon>
        <taxon>Chromadorea</taxon>
        <taxon>Rhabditida</taxon>
        <taxon>Spirurina</taxon>
        <taxon>Spiruromorpha</taxon>
        <taxon>Filarioidea</taxon>
        <taxon>Onchocercidae</taxon>
        <taxon>Brugia</taxon>
    </lineage>
</organism>
<dbReference type="SUPFAM" id="SSF53335">
    <property type="entry name" value="S-adenosyl-L-methionine-dependent methyltransferases"/>
    <property type="match status" value="1"/>
</dbReference>
<evidence type="ECO:0000313" key="7">
    <source>
        <dbReference type="WBParaSite" id="BTMF_0000454201-mRNA-1"/>
    </source>
</evidence>
<gene>
    <name evidence="5" type="ORF">BTMF_LOCUS3839</name>
</gene>
<dbReference type="PANTHER" id="PTHR10920:SF12">
    <property type="entry name" value="TRNA (CYTIDINE(32)_GUANOSINE(34)-2'-O)-METHYLTRANSFERASE-RELATED"/>
    <property type="match status" value="1"/>
</dbReference>
<evidence type="ECO:0000256" key="3">
    <source>
        <dbReference type="ARBA" id="ARBA00022691"/>
    </source>
</evidence>